<dbReference type="PANTHER" id="PTHR32315">
    <property type="entry name" value="ADENINE PHOSPHORIBOSYLTRANSFERASE"/>
    <property type="match status" value="1"/>
</dbReference>
<accession>A0A097ST56</accession>
<dbReference type="GO" id="GO:0006168">
    <property type="term" value="P:adenine salvage"/>
    <property type="evidence" value="ECO:0007669"/>
    <property type="project" value="InterPro"/>
</dbReference>
<dbReference type="FunFam" id="3.40.50.2020:FF:000021">
    <property type="entry name" value="Adenine phosphoribosyltransferase"/>
    <property type="match status" value="1"/>
</dbReference>
<sequence length="203" mass="22865">MKKTTKSTPKKSTAIQPVVIKDDKITKRISSAVKRAVKNIPDFPKKGVLFRDFTPILSNNKLFQQVIDGLYHVGKKFKFDTVIAPESRGFWFAIPLALRAKASFIPCRKPGKLPRKTLSESYTLEYGKNTLEIHKEDLKKGSRVLIIDDVLATGGTIKAIYKLIKKANAIPVGIVTLAELSFLPGRKVIEEELKVPFYTFIKY</sequence>
<dbReference type="CDD" id="cd06223">
    <property type="entry name" value="PRTases_typeI"/>
    <property type="match status" value="1"/>
</dbReference>
<dbReference type="STRING" id="1318617.MGM1_4080"/>
<organism evidence="13 14">
    <name type="scientific">Candidatus Malacoplasma girerdii</name>
    <dbReference type="NCBI Taxonomy" id="1318617"/>
    <lineage>
        <taxon>Bacteria</taxon>
        <taxon>Bacillati</taxon>
        <taxon>Mycoplasmatota</taxon>
        <taxon>Mycoplasmoidales</taxon>
        <taxon>Mycoplasmoidaceae</taxon>
        <taxon>Malacoplasma</taxon>
    </lineage>
</organism>
<dbReference type="GO" id="GO:0003999">
    <property type="term" value="F:adenine phosphoribosyltransferase activity"/>
    <property type="evidence" value="ECO:0007669"/>
    <property type="project" value="UniProtKB-UniRule"/>
</dbReference>
<dbReference type="InterPro" id="IPR005764">
    <property type="entry name" value="Ade_phspho_trans"/>
</dbReference>
<name>A0A097ST56_9BACT</name>
<keyword evidence="9 11" id="KW-0808">Transferase</keyword>
<dbReference type="EMBL" id="CP007711">
    <property type="protein sequence ID" value="AIV03776.1"/>
    <property type="molecule type" value="Genomic_DNA"/>
</dbReference>
<evidence type="ECO:0000256" key="6">
    <source>
        <dbReference type="ARBA" id="ARBA00011893"/>
    </source>
</evidence>
<keyword evidence="8 11" id="KW-0328">Glycosyltransferase</keyword>
<evidence type="ECO:0000313" key="14">
    <source>
        <dbReference type="Proteomes" id="UP000030066"/>
    </source>
</evidence>
<evidence type="ECO:0000256" key="1">
    <source>
        <dbReference type="ARBA" id="ARBA00000868"/>
    </source>
</evidence>
<comment type="catalytic activity">
    <reaction evidence="1 11">
        <text>AMP + diphosphate = 5-phospho-alpha-D-ribose 1-diphosphate + adenine</text>
        <dbReference type="Rhea" id="RHEA:16609"/>
        <dbReference type="ChEBI" id="CHEBI:16708"/>
        <dbReference type="ChEBI" id="CHEBI:33019"/>
        <dbReference type="ChEBI" id="CHEBI:58017"/>
        <dbReference type="ChEBI" id="CHEBI:456215"/>
        <dbReference type="EC" id="2.4.2.7"/>
    </reaction>
</comment>
<comment type="subcellular location">
    <subcellularLocation>
        <location evidence="3 11">Cytoplasm</location>
    </subcellularLocation>
</comment>
<comment type="similarity">
    <text evidence="5 11">Belongs to the purine/pyrimidine phosphoribosyltransferase family.</text>
</comment>
<evidence type="ECO:0000256" key="9">
    <source>
        <dbReference type="ARBA" id="ARBA00022679"/>
    </source>
</evidence>
<dbReference type="GO" id="GO:0044209">
    <property type="term" value="P:AMP salvage"/>
    <property type="evidence" value="ECO:0007669"/>
    <property type="project" value="UniProtKB-UniRule"/>
</dbReference>
<proteinExistence type="inferred from homology"/>
<dbReference type="NCBIfam" id="TIGR01090">
    <property type="entry name" value="apt"/>
    <property type="match status" value="1"/>
</dbReference>
<dbReference type="Proteomes" id="UP000030066">
    <property type="component" value="Chromosome"/>
</dbReference>
<evidence type="ECO:0000256" key="5">
    <source>
        <dbReference type="ARBA" id="ARBA00008391"/>
    </source>
</evidence>
<dbReference type="InterPro" id="IPR000836">
    <property type="entry name" value="PRTase_dom"/>
</dbReference>
<dbReference type="Gene3D" id="3.40.50.2020">
    <property type="match status" value="1"/>
</dbReference>
<comment type="pathway">
    <text evidence="4 11">Purine metabolism; AMP biosynthesis via salvage pathway; AMP from adenine: step 1/1.</text>
</comment>
<evidence type="ECO:0000256" key="4">
    <source>
        <dbReference type="ARBA" id="ARBA00004659"/>
    </source>
</evidence>
<dbReference type="eggNOG" id="COG0503">
    <property type="taxonomic scope" value="Bacteria"/>
</dbReference>
<dbReference type="GO" id="GO:0016208">
    <property type="term" value="F:AMP binding"/>
    <property type="evidence" value="ECO:0007669"/>
    <property type="project" value="TreeGrafter"/>
</dbReference>
<reference evidence="13 14" key="1">
    <citation type="journal article" date="2014" name="PLoS ONE">
        <title>An emerging Mycoplasma associated with trichomoniasis, vaginal infection and disease.</title>
        <authorList>
            <consortium name="Vaginal Microbiome Consortium"/>
            <person name="Fettweis J.M."/>
            <person name="Serrano M.G."/>
            <person name="Huang B."/>
            <person name="Brooks J.P."/>
            <person name="Glascock A.L."/>
            <person name="Sheth N.U."/>
            <person name="Strauss J.F.III."/>
            <person name="Jefferson K.K."/>
            <person name="Buck G.A."/>
        </authorList>
    </citation>
    <scope>NUCLEOTIDE SEQUENCE [LARGE SCALE GENOMIC DNA]</scope>
    <source>
        <strain evidence="13 14">VCU_M1</strain>
    </source>
</reference>
<dbReference type="SUPFAM" id="SSF53271">
    <property type="entry name" value="PRTase-like"/>
    <property type="match status" value="1"/>
</dbReference>
<comment type="function">
    <text evidence="2 11">Catalyzes a salvage reaction resulting in the formation of AMP, that is energically less costly than de novo synthesis.</text>
</comment>
<evidence type="ECO:0000256" key="7">
    <source>
        <dbReference type="ARBA" id="ARBA00022490"/>
    </source>
</evidence>
<dbReference type="UniPathway" id="UPA00588">
    <property type="reaction ID" value="UER00646"/>
</dbReference>
<keyword evidence="10 11" id="KW-0660">Purine salvage</keyword>
<dbReference type="NCBIfam" id="NF002636">
    <property type="entry name" value="PRK02304.1-5"/>
    <property type="match status" value="1"/>
</dbReference>
<evidence type="ECO:0000259" key="12">
    <source>
        <dbReference type="Pfam" id="PF00156"/>
    </source>
</evidence>
<dbReference type="KEGG" id="mgj:MGM1_4080"/>
<evidence type="ECO:0000256" key="11">
    <source>
        <dbReference type="HAMAP-Rule" id="MF_00004"/>
    </source>
</evidence>
<evidence type="ECO:0000256" key="3">
    <source>
        <dbReference type="ARBA" id="ARBA00004496"/>
    </source>
</evidence>
<dbReference type="EC" id="2.4.2.7" evidence="6 11"/>
<dbReference type="GO" id="GO:0002055">
    <property type="term" value="F:adenine binding"/>
    <property type="evidence" value="ECO:0007669"/>
    <property type="project" value="TreeGrafter"/>
</dbReference>
<keyword evidence="14" id="KW-1185">Reference proteome</keyword>
<dbReference type="AlphaFoldDB" id="A0A097ST56"/>
<protein>
    <recommendedName>
        <fullName evidence="6 11">Adenine phosphoribosyltransferase</fullName>
        <shortName evidence="11">APRT</shortName>
        <ecNumber evidence="6 11">2.4.2.7</ecNumber>
    </recommendedName>
</protein>
<dbReference type="InterPro" id="IPR029057">
    <property type="entry name" value="PRTase-like"/>
</dbReference>
<dbReference type="GO" id="GO:0006166">
    <property type="term" value="P:purine ribonucleoside salvage"/>
    <property type="evidence" value="ECO:0007669"/>
    <property type="project" value="UniProtKB-UniRule"/>
</dbReference>
<gene>
    <name evidence="11 13" type="primary">apt</name>
    <name evidence="13" type="ORF">MGM1_4080</name>
</gene>
<dbReference type="Pfam" id="PF00156">
    <property type="entry name" value="Pribosyltran"/>
    <property type="match status" value="1"/>
</dbReference>
<dbReference type="GO" id="GO:0005737">
    <property type="term" value="C:cytoplasm"/>
    <property type="evidence" value="ECO:0007669"/>
    <property type="project" value="UniProtKB-SubCell"/>
</dbReference>
<feature type="domain" description="Phosphoribosyltransferase" evidence="12">
    <location>
        <begin position="61"/>
        <end position="178"/>
    </location>
</feature>
<evidence type="ECO:0000313" key="13">
    <source>
        <dbReference type="EMBL" id="AIV03776.1"/>
    </source>
</evidence>
<evidence type="ECO:0000256" key="8">
    <source>
        <dbReference type="ARBA" id="ARBA00022676"/>
    </source>
</evidence>
<dbReference type="InterPro" id="IPR050054">
    <property type="entry name" value="UPRTase/APRTase"/>
</dbReference>
<comment type="subunit">
    <text evidence="11">Homodimer.</text>
</comment>
<evidence type="ECO:0000256" key="10">
    <source>
        <dbReference type="ARBA" id="ARBA00022726"/>
    </source>
</evidence>
<dbReference type="HAMAP" id="MF_00004">
    <property type="entry name" value="Aden_phosphoribosyltr"/>
    <property type="match status" value="1"/>
</dbReference>
<dbReference type="HOGENOM" id="CLU_063339_3_0_14"/>
<keyword evidence="7 11" id="KW-0963">Cytoplasm</keyword>
<evidence type="ECO:0000256" key="2">
    <source>
        <dbReference type="ARBA" id="ARBA00003968"/>
    </source>
</evidence>
<dbReference type="PANTHER" id="PTHR32315:SF3">
    <property type="entry name" value="ADENINE PHOSPHORIBOSYLTRANSFERASE"/>
    <property type="match status" value="1"/>
</dbReference>